<evidence type="ECO:0000256" key="5">
    <source>
        <dbReference type="ARBA" id="ARBA00023163"/>
    </source>
</evidence>
<reference evidence="9 10" key="1">
    <citation type="journal article" date="2015" name="Fungal Genet. Biol.">
        <title>Evolution of novel wood decay mechanisms in Agaricales revealed by the genome sequences of Fistulina hepatica and Cylindrobasidium torrendii.</title>
        <authorList>
            <person name="Floudas D."/>
            <person name="Held B.W."/>
            <person name="Riley R."/>
            <person name="Nagy L.G."/>
            <person name="Koehler G."/>
            <person name="Ransdell A.S."/>
            <person name="Younus H."/>
            <person name="Chow J."/>
            <person name="Chiniquy J."/>
            <person name="Lipzen A."/>
            <person name="Tritt A."/>
            <person name="Sun H."/>
            <person name="Haridas S."/>
            <person name="LaButti K."/>
            <person name="Ohm R.A."/>
            <person name="Kues U."/>
            <person name="Blanchette R.A."/>
            <person name="Grigoriev I.V."/>
            <person name="Minto R.E."/>
            <person name="Hibbett D.S."/>
        </authorList>
    </citation>
    <scope>NUCLEOTIDE SEQUENCE [LARGE SCALE GENOMIC DNA]</scope>
    <source>
        <strain evidence="9 10">FP15055 ss-10</strain>
    </source>
</reference>
<protein>
    <recommendedName>
        <fullName evidence="8">GATA-type domain-containing protein</fullName>
    </recommendedName>
</protein>
<dbReference type="GO" id="GO:0043565">
    <property type="term" value="F:sequence-specific DNA binding"/>
    <property type="evidence" value="ECO:0007669"/>
    <property type="project" value="InterPro"/>
</dbReference>
<feature type="compositionally biased region" description="Pro residues" evidence="7">
    <location>
        <begin position="619"/>
        <end position="628"/>
    </location>
</feature>
<feature type="compositionally biased region" description="Polar residues" evidence="7">
    <location>
        <begin position="145"/>
        <end position="155"/>
    </location>
</feature>
<evidence type="ECO:0000313" key="9">
    <source>
        <dbReference type="EMBL" id="KIY64848.1"/>
    </source>
</evidence>
<organism evidence="9 10">
    <name type="scientific">Cylindrobasidium torrendii FP15055 ss-10</name>
    <dbReference type="NCBI Taxonomy" id="1314674"/>
    <lineage>
        <taxon>Eukaryota</taxon>
        <taxon>Fungi</taxon>
        <taxon>Dikarya</taxon>
        <taxon>Basidiomycota</taxon>
        <taxon>Agaricomycotina</taxon>
        <taxon>Agaricomycetes</taxon>
        <taxon>Agaricomycetidae</taxon>
        <taxon>Agaricales</taxon>
        <taxon>Marasmiineae</taxon>
        <taxon>Physalacriaceae</taxon>
        <taxon>Cylindrobasidium</taxon>
    </lineage>
</organism>
<dbReference type="InterPro" id="IPR013088">
    <property type="entry name" value="Znf_NHR/GATA"/>
</dbReference>
<dbReference type="OrthoDB" id="2162994at2759"/>
<dbReference type="Gene3D" id="3.30.50.10">
    <property type="entry name" value="Erythroid Transcription Factor GATA-1, subunit A"/>
    <property type="match status" value="1"/>
</dbReference>
<proteinExistence type="predicted"/>
<dbReference type="SUPFAM" id="SSF57716">
    <property type="entry name" value="Glucocorticoid receptor-like (DNA-binding domain)"/>
    <property type="match status" value="1"/>
</dbReference>
<dbReference type="Proteomes" id="UP000054007">
    <property type="component" value="Unassembled WGS sequence"/>
</dbReference>
<feature type="compositionally biased region" description="Pro residues" evidence="7">
    <location>
        <begin position="93"/>
        <end position="103"/>
    </location>
</feature>
<feature type="compositionally biased region" description="Polar residues" evidence="7">
    <location>
        <begin position="372"/>
        <end position="382"/>
    </location>
</feature>
<gene>
    <name evidence="9" type="ORF">CYLTODRAFT_445742</name>
</gene>
<feature type="domain" description="GATA-type" evidence="8">
    <location>
        <begin position="716"/>
        <end position="746"/>
    </location>
</feature>
<feature type="region of interest" description="Disordered" evidence="7">
    <location>
        <begin position="577"/>
        <end position="709"/>
    </location>
</feature>
<feature type="region of interest" description="Disordered" evidence="7">
    <location>
        <begin position="776"/>
        <end position="897"/>
    </location>
</feature>
<accession>A0A0D7B2M5</accession>
<keyword evidence="3" id="KW-0862">Zinc</keyword>
<feature type="compositionally biased region" description="Basic and acidic residues" evidence="7">
    <location>
        <begin position="593"/>
        <end position="609"/>
    </location>
</feature>
<dbReference type="InterPro" id="IPR000679">
    <property type="entry name" value="Znf_GATA"/>
</dbReference>
<feature type="compositionally biased region" description="Pro residues" evidence="7">
    <location>
        <begin position="296"/>
        <end position="305"/>
    </location>
</feature>
<dbReference type="STRING" id="1314674.A0A0D7B2M5"/>
<evidence type="ECO:0000256" key="1">
    <source>
        <dbReference type="ARBA" id="ARBA00022723"/>
    </source>
</evidence>
<dbReference type="SMART" id="SM00401">
    <property type="entry name" value="ZnF_GATA"/>
    <property type="match status" value="1"/>
</dbReference>
<feature type="compositionally biased region" description="Pro residues" evidence="7">
    <location>
        <begin position="491"/>
        <end position="510"/>
    </location>
</feature>
<feature type="compositionally biased region" description="Low complexity" evidence="7">
    <location>
        <begin position="667"/>
        <end position="676"/>
    </location>
</feature>
<feature type="compositionally biased region" description="Pro residues" evidence="7">
    <location>
        <begin position="216"/>
        <end position="225"/>
    </location>
</feature>
<dbReference type="PROSITE" id="PS50114">
    <property type="entry name" value="GATA_ZN_FINGER_2"/>
    <property type="match status" value="1"/>
</dbReference>
<feature type="compositionally biased region" description="Polar residues" evidence="7">
    <location>
        <begin position="394"/>
        <end position="413"/>
    </location>
</feature>
<dbReference type="PROSITE" id="PS00344">
    <property type="entry name" value="GATA_ZN_FINGER_1"/>
    <property type="match status" value="1"/>
</dbReference>
<feature type="compositionally biased region" description="Low complexity" evidence="7">
    <location>
        <begin position="687"/>
        <end position="697"/>
    </location>
</feature>
<evidence type="ECO:0000313" key="10">
    <source>
        <dbReference type="Proteomes" id="UP000054007"/>
    </source>
</evidence>
<feature type="compositionally biased region" description="Basic and acidic residues" evidence="7">
    <location>
        <begin position="511"/>
        <end position="521"/>
    </location>
</feature>
<keyword evidence="10" id="KW-1185">Reference proteome</keyword>
<feature type="compositionally biased region" description="Basic residues" evidence="7">
    <location>
        <begin position="276"/>
        <end position="290"/>
    </location>
</feature>
<keyword evidence="1" id="KW-0479">Metal-binding</keyword>
<dbReference type="Pfam" id="PF00320">
    <property type="entry name" value="GATA"/>
    <property type="match status" value="1"/>
</dbReference>
<feature type="compositionally biased region" description="Polar residues" evidence="7">
    <location>
        <begin position="316"/>
        <end position="333"/>
    </location>
</feature>
<keyword evidence="2 6" id="KW-0863">Zinc-finger</keyword>
<dbReference type="GO" id="GO:0008270">
    <property type="term" value="F:zinc ion binding"/>
    <property type="evidence" value="ECO:0007669"/>
    <property type="project" value="UniProtKB-KW"/>
</dbReference>
<evidence type="ECO:0000256" key="7">
    <source>
        <dbReference type="SAM" id="MobiDB-lite"/>
    </source>
</evidence>
<dbReference type="PANTHER" id="PTHR47172">
    <property type="entry name" value="OS01G0976800 PROTEIN"/>
    <property type="match status" value="1"/>
</dbReference>
<evidence type="ECO:0000256" key="6">
    <source>
        <dbReference type="PROSITE-ProRule" id="PRU00094"/>
    </source>
</evidence>
<dbReference type="CDD" id="cd00202">
    <property type="entry name" value="ZnF_GATA"/>
    <property type="match status" value="1"/>
</dbReference>
<dbReference type="EMBL" id="KN880616">
    <property type="protein sequence ID" value="KIY64848.1"/>
    <property type="molecule type" value="Genomic_DNA"/>
</dbReference>
<feature type="compositionally biased region" description="Basic residues" evidence="7">
    <location>
        <begin position="70"/>
        <end position="80"/>
    </location>
</feature>
<dbReference type="GO" id="GO:0006355">
    <property type="term" value="P:regulation of DNA-templated transcription"/>
    <property type="evidence" value="ECO:0007669"/>
    <property type="project" value="InterPro"/>
</dbReference>
<evidence type="ECO:0000259" key="8">
    <source>
        <dbReference type="PROSITE" id="PS50114"/>
    </source>
</evidence>
<dbReference type="PANTHER" id="PTHR47172:SF24">
    <property type="entry name" value="GATA ZINC FINGER DOMAIN-CONTAINING PROTEIN 14-RELATED"/>
    <property type="match status" value="1"/>
</dbReference>
<feature type="region of interest" description="Disordered" evidence="7">
    <location>
        <begin position="1"/>
        <end position="521"/>
    </location>
</feature>
<dbReference type="AlphaFoldDB" id="A0A0D7B2M5"/>
<sequence length="897" mass="96431">MATAHPDSRYPSLPPPQAQFNSRQLPSLKDLNFPSRRLPPLGQEPHNELPSAAASQPTENGHNGQPLGHVSRHVDHRRRVSYQSGPSSSGSGHPPPPPPPPPHRYGETTQQHSPPLGHDPKASEYHHSKHDGNGYLVPGMPLSAQLHNGHTNSHPNMRPGEDLSRLHPNKRQRTSSTASDGPRDVRMPAQPYGSQSHYPPYGYPVPTAQHVRHPPAHPPPSPAQPSPGQQHPPFGSHEPNIQPVFRAAPPPSPSDTQPYKTGPSYPPAHMQQPRAPSRHAPPHVYHHGPSQHHFPPQQPPSPPPQYGSAPLRHPTSPLTQTGHHVPNQLSAVPSNGYRPPSVRHSPHVPQGAFMVHSPAEVHPPAAPAPASTHYQPVAQSVPPQGPESHVGHTIASQQASGSPYTHVHPSSLTLRPPASHAQQRQHAQPPLTGAIGPGVGPVGGPPSSVTSPAVSAAPHQFHHQPSHTYQSQPFSQQPPPPPQHILHHPQPSQPIQPPATTPVPRSPPTEPHPRQAFPDRQEQPTLMDAIVKECSLLYEFSQRFAQHPNAQPAHAEWGDMVARATMLVQMLEDLRTQMGGDRSKDSSPSTIVTREEHHQPKRPWEDFSHRGNTPAQSDHPPPLPPPSSRPESLYPVQPPYRPLTESKPFIFAQMQGPGVPPPPTAPEGPSAGPSAEQDMELIRSKRASSAAAAANNAPGQPKSKYKKRSRAILDGQCHSCNIKETPEWRRGPDGARTLCNACGLHYAKLMRKQENKGPDAPVIDMETLRASARAAEQERLAKPKGAGRRKAAINLDPGEARSQEPAQFGAPGQGTFQIISENPGAGEAPPQAPVQMALQGPGGMSGPSLASVLQSPPPPVIASPHGPGNGLTLPPPSMWVAPGQGALRYTPHQHASR</sequence>
<evidence type="ECO:0000256" key="4">
    <source>
        <dbReference type="ARBA" id="ARBA00023015"/>
    </source>
</evidence>
<feature type="compositionally biased region" description="Basic and acidic residues" evidence="7">
    <location>
        <begin position="118"/>
        <end position="132"/>
    </location>
</feature>
<keyword evidence="5" id="KW-0804">Transcription</keyword>
<feature type="compositionally biased region" description="Low complexity" evidence="7">
    <location>
        <begin position="445"/>
        <end position="458"/>
    </location>
</feature>
<evidence type="ECO:0000256" key="3">
    <source>
        <dbReference type="ARBA" id="ARBA00022833"/>
    </source>
</evidence>
<keyword evidence="4" id="KW-0805">Transcription regulation</keyword>
<feature type="compositionally biased region" description="Polar residues" evidence="7">
    <location>
        <begin position="53"/>
        <end position="63"/>
    </location>
</feature>
<evidence type="ECO:0000256" key="2">
    <source>
        <dbReference type="ARBA" id="ARBA00022771"/>
    </source>
</evidence>
<name>A0A0D7B2M5_9AGAR</name>